<reference evidence="6" key="1">
    <citation type="submission" date="2016-07" db="EMBL/GenBank/DDBJ databases">
        <title>Sequence Frankia sp. strain CcI1.17.</title>
        <authorList>
            <person name="Ghodhbane-Gtari F."/>
            <person name="Swanson E."/>
            <person name="Gueddou A."/>
            <person name="Morris K."/>
            <person name="Hezbri K."/>
            <person name="Ktari A."/>
            <person name="Nouioui I."/>
            <person name="Abebe-Akele F."/>
            <person name="Simpson S."/>
            <person name="Thomas K."/>
            <person name="Gtari M."/>
            <person name="Tisa L.S."/>
            <person name="Hurst S."/>
        </authorList>
    </citation>
    <scope>NUCLEOTIDE SEQUENCE [LARGE SCALE GENOMIC DNA]</scope>
    <source>
        <strain evidence="6">Cc1.17</strain>
    </source>
</reference>
<evidence type="ECO:0000256" key="2">
    <source>
        <dbReference type="PIRSR" id="PIRSR601310-3"/>
    </source>
</evidence>
<dbReference type="PROSITE" id="PS51084">
    <property type="entry name" value="HIT_2"/>
    <property type="match status" value="1"/>
</dbReference>
<evidence type="ECO:0000313" key="5">
    <source>
        <dbReference type="EMBL" id="OHV30534.1"/>
    </source>
</evidence>
<dbReference type="InterPro" id="IPR019808">
    <property type="entry name" value="Histidine_triad_CS"/>
</dbReference>
<accession>A0A1S1QE47</accession>
<evidence type="ECO:0000256" key="3">
    <source>
        <dbReference type="PROSITE-ProRule" id="PRU00464"/>
    </source>
</evidence>
<dbReference type="SUPFAM" id="SSF54197">
    <property type="entry name" value="HIT-like"/>
    <property type="match status" value="1"/>
</dbReference>
<dbReference type="PRINTS" id="PR00332">
    <property type="entry name" value="HISTRIAD"/>
</dbReference>
<dbReference type="PANTHER" id="PTHR46648:SF1">
    <property type="entry name" value="ADENOSINE 5'-MONOPHOSPHORAMIDASE HNT1"/>
    <property type="match status" value="1"/>
</dbReference>
<feature type="active site" description="Tele-AMP-histidine intermediate" evidence="1">
    <location>
        <position position="102"/>
    </location>
</feature>
<evidence type="ECO:0000313" key="6">
    <source>
        <dbReference type="Proteomes" id="UP000179627"/>
    </source>
</evidence>
<dbReference type="PANTHER" id="PTHR46648">
    <property type="entry name" value="HIT FAMILY PROTEIN 1"/>
    <property type="match status" value="1"/>
</dbReference>
<comment type="caution">
    <text evidence="5">The sequence shown here is derived from an EMBL/GenBank/DDBJ whole genome shotgun (WGS) entry which is preliminary data.</text>
</comment>
<evidence type="ECO:0000256" key="1">
    <source>
        <dbReference type="PIRSR" id="PIRSR601310-1"/>
    </source>
</evidence>
<dbReference type="Proteomes" id="UP000179627">
    <property type="component" value="Unassembled WGS sequence"/>
</dbReference>
<dbReference type="EMBL" id="MBLM01000152">
    <property type="protein sequence ID" value="OHV30534.1"/>
    <property type="molecule type" value="Genomic_DNA"/>
</dbReference>
<dbReference type="RefSeq" id="WP_071089113.1">
    <property type="nucleotide sequence ID" value="NZ_MBLM01000152.1"/>
</dbReference>
<keyword evidence="6" id="KW-1185">Reference proteome</keyword>
<dbReference type="PROSITE" id="PS00892">
    <property type="entry name" value="HIT_1"/>
    <property type="match status" value="1"/>
</dbReference>
<dbReference type="GO" id="GO:0009117">
    <property type="term" value="P:nucleotide metabolic process"/>
    <property type="evidence" value="ECO:0007669"/>
    <property type="project" value="TreeGrafter"/>
</dbReference>
<sequence>MTDEECVFCAILRGEEQASLIYEDDAVIAFADHSPVTPGHLLVVPRTHAVGLEDLAEPDGIRVWQVAHRLGRALRRSGLRCEGVNVFLADGEAAFQEVFHLHLHVFPRFTGDTFRIDAHWEIRDRAELDQTAAAVRAGLAALARGGSARGAHEPWS</sequence>
<gene>
    <name evidence="5" type="ORF">CC117_06210</name>
</gene>
<dbReference type="Pfam" id="PF01230">
    <property type="entry name" value="HIT"/>
    <property type="match status" value="1"/>
</dbReference>
<dbReference type="AlphaFoldDB" id="A0A1S1QE47"/>
<dbReference type="OrthoDB" id="9784774at2"/>
<feature type="short sequence motif" description="Histidine triad motif" evidence="2 3">
    <location>
        <begin position="100"/>
        <end position="104"/>
    </location>
</feature>
<dbReference type="InterPro" id="IPR011146">
    <property type="entry name" value="HIT-like"/>
</dbReference>
<dbReference type="InterPro" id="IPR036265">
    <property type="entry name" value="HIT-like_sf"/>
</dbReference>
<protein>
    <submittedName>
        <fullName evidence="5">Histidine triad (HIT) protein</fullName>
    </submittedName>
</protein>
<dbReference type="GO" id="GO:0003824">
    <property type="term" value="F:catalytic activity"/>
    <property type="evidence" value="ECO:0007669"/>
    <property type="project" value="InterPro"/>
</dbReference>
<feature type="domain" description="HIT" evidence="4">
    <location>
        <begin position="7"/>
        <end position="115"/>
    </location>
</feature>
<name>A0A1S1QE47_9ACTN</name>
<evidence type="ECO:0000259" key="4">
    <source>
        <dbReference type="PROSITE" id="PS51084"/>
    </source>
</evidence>
<dbReference type="InterPro" id="IPR001310">
    <property type="entry name" value="Histidine_triad_HIT"/>
</dbReference>
<proteinExistence type="predicted"/>
<organism evidence="5 6">
    <name type="scientific">Parafrankia colletiae</name>
    <dbReference type="NCBI Taxonomy" id="573497"/>
    <lineage>
        <taxon>Bacteria</taxon>
        <taxon>Bacillati</taxon>
        <taxon>Actinomycetota</taxon>
        <taxon>Actinomycetes</taxon>
        <taxon>Frankiales</taxon>
        <taxon>Frankiaceae</taxon>
        <taxon>Parafrankia</taxon>
    </lineage>
</organism>
<dbReference type="Gene3D" id="3.30.428.10">
    <property type="entry name" value="HIT-like"/>
    <property type="match status" value="1"/>
</dbReference>